<sequence length="445" mass="50768">MFVHLFACMYLIVFDSVIYKVLAVITVLDRGIYPLEKGSVGIQFYIDLENGNHQSTCKVTSRPTMCCLSDEDFKDCSVDTIYGENEQYIKPQSRETLIYVYPSLYQYDQIGYCDFGVEYKCRNARRTRKFSINIPFDTQIANKKYTSYLKAYTDVKGSDCDSLDEDALHECEAVNCDLKYSGRRPYFEGRRGKCVSAPVCDTSAAKELPDIVYVPKNNICRDLDRPITLGDIYVINTGLGVVTESTKSVNEVKVLLKSNCSTISQNVHMLKDMMFGTLAPTMVTTDTTEYKTCCLKAIFSIIGYIIALCGLLLSIVCCLHTSLWCYSKYKTGELKEVWAFKPNENKPKDHLRKPSNISREVTDNLLREVIVHNLPLEMRDSMVDICQRIDQQIKRKKRYRIGDLRTEATFRNEHSATITDTSSESSQDEVNDTNDADVNRKLLSK</sequence>
<keyword evidence="2" id="KW-0812">Transmembrane</keyword>
<organism evidence="3 4">
    <name type="scientific">Helicoverpa armigera</name>
    <name type="common">Cotton bollworm</name>
    <name type="synonym">Heliothis armigera</name>
    <dbReference type="NCBI Taxonomy" id="29058"/>
    <lineage>
        <taxon>Eukaryota</taxon>
        <taxon>Metazoa</taxon>
        <taxon>Ecdysozoa</taxon>
        <taxon>Arthropoda</taxon>
        <taxon>Hexapoda</taxon>
        <taxon>Insecta</taxon>
        <taxon>Pterygota</taxon>
        <taxon>Neoptera</taxon>
        <taxon>Endopterygota</taxon>
        <taxon>Lepidoptera</taxon>
        <taxon>Glossata</taxon>
        <taxon>Ditrysia</taxon>
        <taxon>Noctuoidea</taxon>
        <taxon>Noctuidae</taxon>
        <taxon>Heliothinae</taxon>
        <taxon>Helicoverpa</taxon>
    </lineage>
</organism>
<dbReference type="Proteomes" id="UP000249218">
    <property type="component" value="Unassembled WGS sequence"/>
</dbReference>
<evidence type="ECO:0000313" key="3">
    <source>
        <dbReference type="EMBL" id="PZC71500.1"/>
    </source>
</evidence>
<dbReference type="OrthoDB" id="5977855at2759"/>
<feature type="transmembrane region" description="Helical" evidence="2">
    <location>
        <begin position="301"/>
        <end position="326"/>
    </location>
</feature>
<gene>
    <name evidence="3" type="primary">HaOG213208</name>
    <name evidence="3" type="ORF">B5X24_HaOG213208</name>
</gene>
<feature type="region of interest" description="Disordered" evidence="1">
    <location>
        <begin position="413"/>
        <end position="445"/>
    </location>
</feature>
<reference evidence="3 4" key="1">
    <citation type="journal article" date="2017" name="BMC Biol.">
        <title>Genomic innovations, transcriptional plasticity and gene loss underlying the evolution and divergence of two highly polyphagous and invasive Helicoverpa pest species.</title>
        <authorList>
            <person name="Pearce S.L."/>
            <person name="Clarke D.F."/>
            <person name="East P.D."/>
            <person name="Elfekih S."/>
            <person name="Gordon K.H."/>
            <person name="Jermiin L.S."/>
            <person name="McGaughran A."/>
            <person name="Oakeshott J.G."/>
            <person name="Papanikolaou A."/>
            <person name="Perera O.P."/>
            <person name="Rane R.V."/>
            <person name="Richards S."/>
            <person name="Tay W.T."/>
            <person name="Walsh T.K."/>
            <person name="Anderson A."/>
            <person name="Anderson C.J."/>
            <person name="Asgari S."/>
            <person name="Board P.G."/>
            <person name="Bretschneider A."/>
            <person name="Campbell P.M."/>
            <person name="Chertemps T."/>
            <person name="Christeller J.T."/>
            <person name="Coppin C.W."/>
            <person name="Downes S.J."/>
            <person name="Duan G."/>
            <person name="Farnsworth C.A."/>
            <person name="Good R.T."/>
            <person name="Han L.B."/>
            <person name="Han Y.C."/>
            <person name="Hatje K."/>
            <person name="Horne I."/>
            <person name="Huang Y.P."/>
            <person name="Hughes D.S."/>
            <person name="Jacquin-Joly E."/>
            <person name="James W."/>
            <person name="Jhangiani S."/>
            <person name="Kollmar M."/>
            <person name="Kuwar S.S."/>
            <person name="Li S."/>
            <person name="Liu N.Y."/>
            <person name="Maibeche M.T."/>
            <person name="Miller J.R."/>
            <person name="Montagne N."/>
            <person name="Perry T."/>
            <person name="Qu J."/>
            <person name="Song S.V."/>
            <person name="Sutton G.G."/>
            <person name="Vogel H."/>
            <person name="Walenz B.P."/>
            <person name="Xu W."/>
            <person name="Zhang H.J."/>
            <person name="Zou Z."/>
            <person name="Batterham P."/>
            <person name="Edwards O.R."/>
            <person name="Feyereisen R."/>
            <person name="Gibbs R.A."/>
            <person name="Heckel D.G."/>
            <person name="McGrath A."/>
            <person name="Robin C."/>
            <person name="Scherer S.E."/>
            <person name="Worley K.C."/>
            <person name="Wu Y.D."/>
        </authorList>
    </citation>
    <scope>NUCLEOTIDE SEQUENCE [LARGE SCALE GENOMIC DNA]</scope>
    <source>
        <strain evidence="3">Harm_GR_Male_#8</strain>
        <tissue evidence="3">Whole organism</tissue>
    </source>
</reference>
<name>A0A2W1BFF5_HELAM</name>
<keyword evidence="2" id="KW-1133">Transmembrane helix</keyword>
<keyword evidence="4" id="KW-1185">Reference proteome</keyword>
<feature type="compositionally biased region" description="Acidic residues" evidence="1">
    <location>
        <begin position="426"/>
        <end position="435"/>
    </location>
</feature>
<evidence type="ECO:0000256" key="2">
    <source>
        <dbReference type="SAM" id="Phobius"/>
    </source>
</evidence>
<keyword evidence="2" id="KW-0472">Membrane</keyword>
<proteinExistence type="predicted"/>
<dbReference type="AlphaFoldDB" id="A0A2W1BFF5"/>
<dbReference type="EMBL" id="KZ150306">
    <property type="protein sequence ID" value="PZC71500.1"/>
    <property type="molecule type" value="Genomic_DNA"/>
</dbReference>
<evidence type="ECO:0000256" key="1">
    <source>
        <dbReference type="SAM" id="MobiDB-lite"/>
    </source>
</evidence>
<protein>
    <submittedName>
        <fullName evidence="3">Uncharacterized protein</fullName>
    </submittedName>
</protein>
<evidence type="ECO:0000313" key="4">
    <source>
        <dbReference type="Proteomes" id="UP000249218"/>
    </source>
</evidence>
<accession>A0A2W1BFF5</accession>
<feature type="compositionally biased region" description="Polar residues" evidence="1">
    <location>
        <begin position="415"/>
        <end position="425"/>
    </location>
</feature>